<evidence type="ECO:0000313" key="2">
    <source>
        <dbReference type="Proteomes" id="UP001500393"/>
    </source>
</evidence>
<name>A0ABP4QJC4_9ACTN</name>
<comment type="caution">
    <text evidence="1">The sequence shown here is derived from an EMBL/GenBank/DDBJ whole genome shotgun (WGS) entry which is preliminary data.</text>
</comment>
<proteinExistence type="predicted"/>
<dbReference type="RefSeq" id="WP_344221302.1">
    <property type="nucleotide sequence ID" value="NZ_BAAAOS010000056.1"/>
</dbReference>
<evidence type="ECO:0000313" key="1">
    <source>
        <dbReference type="EMBL" id="GAA1608081.1"/>
    </source>
</evidence>
<dbReference type="Proteomes" id="UP001500393">
    <property type="component" value="Unassembled WGS sequence"/>
</dbReference>
<gene>
    <name evidence="1" type="ORF">GCM10009789_73150</name>
</gene>
<sequence length="98" mass="11150">MLVGHECEPGAWREGLEEAFRRGTYLLQDYVRPDRLTMDFIHIETGDHLQAEVPYSVGPYTFGRQSYGCFLRVGCHEQGEVLNLKRAIHVTGPLLVSD</sequence>
<keyword evidence="2" id="KW-1185">Reference proteome</keyword>
<accession>A0ABP4QJC4</accession>
<dbReference type="EMBL" id="BAAAOS010000056">
    <property type="protein sequence ID" value="GAA1608081.1"/>
    <property type="molecule type" value="Genomic_DNA"/>
</dbReference>
<protein>
    <submittedName>
        <fullName evidence="1">Uncharacterized protein</fullName>
    </submittedName>
</protein>
<organism evidence="1 2">
    <name type="scientific">Kribbella sancticallisti</name>
    <dbReference type="NCBI Taxonomy" id="460087"/>
    <lineage>
        <taxon>Bacteria</taxon>
        <taxon>Bacillati</taxon>
        <taxon>Actinomycetota</taxon>
        <taxon>Actinomycetes</taxon>
        <taxon>Propionibacteriales</taxon>
        <taxon>Kribbellaceae</taxon>
        <taxon>Kribbella</taxon>
    </lineage>
</organism>
<reference evidence="2" key="1">
    <citation type="journal article" date="2019" name="Int. J. Syst. Evol. Microbiol.">
        <title>The Global Catalogue of Microorganisms (GCM) 10K type strain sequencing project: providing services to taxonomists for standard genome sequencing and annotation.</title>
        <authorList>
            <consortium name="The Broad Institute Genomics Platform"/>
            <consortium name="The Broad Institute Genome Sequencing Center for Infectious Disease"/>
            <person name="Wu L."/>
            <person name="Ma J."/>
        </authorList>
    </citation>
    <scope>NUCLEOTIDE SEQUENCE [LARGE SCALE GENOMIC DNA]</scope>
    <source>
        <strain evidence="2">JCM 14969</strain>
    </source>
</reference>